<gene>
    <name evidence="2" type="ORF">A3H51_00330</name>
</gene>
<dbReference type="PROSITE" id="PS51742">
    <property type="entry name" value="PPC"/>
    <property type="match status" value="1"/>
</dbReference>
<dbReference type="PANTHER" id="PTHR34988:SF1">
    <property type="entry name" value="DNA-BINDING PROTEIN"/>
    <property type="match status" value="1"/>
</dbReference>
<evidence type="ECO:0000313" key="2">
    <source>
        <dbReference type="EMBL" id="OGZ61834.1"/>
    </source>
</evidence>
<dbReference type="AlphaFoldDB" id="A0A1G2HH60"/>
<sequence>MKLINKNKNKYIIRLDNGEEFINSLQNFCEKENIKVGWIQAIGSAQDINLAYFDANLKDYEIKEFKEFLEIVSITGNIALKENKIFLHAHGLFSREDMSIIGGHIHRCVISATCEIVLFIGEGEMKREFDDETGLYLLRVN</sequence>
<dbReference type="CDD" id="cd11378">
    <property type="entry name" value="DUF296"/>
    <property type="match status" value="1"/>
</dbReference>
<dbReference type="PANTHER" id="PTHR34988">
    <property type="entry name" value="PROTEIN, PUTATIVE-RELATED"/>
    <property type="match status" value="1"/>
</dbReference>
<evidence type="ECO:0000259" key="1">
    <source>
        <dbReference type="PROSITE" id="PS51742"/>
    </source>
</evidence>
<evidence type="ECO:0000313" key="3">
    <source>
        <dbReference type="Proteomes" id="UP000178509"/>
    </source>
</evidence>
<dbReference type="EMBL" id="MHOJ01000035">
    <property type="protein sequence ID" value="OGZ61834.1"/>
    <property type="molecule type" value="Genomic_DNA"/>
</dbReference>
<dbReference type="SUPFAM" id="SSF117856">
    <property type="entry name" value="AF0104/ALDC/Ptd012-like"/>
    <property type="match status" value="1"/>
</dbReference>
<dbReference type="Proteomes" id="UP000178509">
    <property type="component" value="Unassembled WGS sequence"/>
</dbReference>
<dbReference type="InterPro" id="IPR025707">
    <property type="entry name" value="DNA_bp_PD1"/>
</dbReference>
<reference evidence="2 3" key="1">
    <citation type="journal article" date="2016" name="Nat. Commun.">
        <title>Thousands of microbial genomes shed light on interconnected biogeochemical processes in an aquifer system.</title>
        <authorList>
            <person name="Anantharaman K."/>
            <person name="Brown C.T."/>
            <person name="Hug L.A."/>
            <person name="Sharon I."/>
            <person name="Castelle C.J."/>
            <person name="Probst A.J."/>
            <person name="Thomas B.C."/>
            <person name="Singh A."/>
            <person name="Wilkins M.J."/>
            <person name="Karaoz U."/>
            <person name="Brodie E.L."/>
            <person name="Williams K.H."/>
            <person name="Hubbard S.S."/>
            <person name="Banfield J.F."/>
        </authorList>
    </citation>
    <scope>NUCLEOTIDE SEQUENCE [LARGE SCALE GENOMIC DNA]</scope>
</reference>
<protein>
    <recommendedName>
        <fullName evidence="1">PPC domain-containing protein</fullName>
    </recommendedName>
</protein>
<feature type="domain" description="PPC" evidence="1">
    <location>
        <begin position="5"/>
        <end position="141"/>
    </location>
</feature>
<comment type="caution">
    <text evidence="2">The sequence shown here is derived from an EMBL/GenBank/DDBJ whole genome shotgun (WGS) entry which is preliminary data.</text>
</comment>
<dbReference type="Gene3D" id="3.30.1330.80">
    <property type="entry name" value="Hypothetical protein, similar to alpha- acetolactate decarboxylase, domain 2"/>
    <property type="match status" value="1"/>
</dbReference>
<dbReference type="InterPro" id="IPR005175">
    <property type="entry name" value="PPC_dom"/>
</dbReference>
<dbReference type="PIRSF" id="PIRSF016702">
    <property type="entry name" value="DNA_bp_PD1"/>
    <property type="match status" value="1"/>
</dbReference>
<accession>A0A1G2HH60</accession>
<proteinExistence type="predicted"/>
<dbReference type="STRING" id="1802164.A3H51_00330"/>
<dbReference type="Pfam" id="PF03479">
    <property type="entry name" value="PCC"/>
    <property type="match status" value="1"/>
</dbReference>
<name>A0A1G2HH60_9BACT</name>
<organism evidence="2 3">
    <name type="scientific">Candidatus Spechtbacteria bacterium RIFCSPLOWO2_02_FULL_38_8</name>
    <dbReference type="NCBI Taxonomy" id="1802164"/>
    <lineage>
        <taxon>Bacteria</taxon>
        <taxon>Candidatus Spechtiibacteriota</taxon>
    </lineage>
</organism>